<reference evidence="3" key="1">
    <citation type="journal article" date="2019" name="Int. J. Syst. Evol. Microbiol.">
        <title>The Global Catalogue of Microorganisms (GCM) 10K type strain sequencing project: providing services to taxonomists for standard genome sequencing and annotation.</title>
        <authorList>
            <consortium name="The Broad Institute Genomics Platform"/>
            <consortium name="The Broad Institute Genome Sequencing Center for Infectious Disease"/>
            <person name="Wu L."/>
            <person name="Ma J."/>
        </authorList>
    </citation>
    <scope>NUCLEOTIDE SEQUENCE [LARGE SCALE GENOMIC DNA]</scope>
    <source>
        <strain evidence="3">CGMCC 1.16026</strain>
    </source>
</reference>
<keyword evidence="1" id="KW-1133">Transmembrane helix</keyword>
<evidence type="ECO:0000256" key="1">
    <source>
        <dbReference type="SAM" id="Phobius"/>
    </source>
</evidence>
<evidence type="ECO:0000313" key="2">
    <source>
        <dbReference type="EMBL" id="MFC6646018.1"/>
    </source>
</evidence>
<keyword evidence="1" id="KW-0812">Transmembrane</keyword>
<gene>
    <name evidence="2" type="ORF">ACFQBQ_10580</name>
</gene>
<sequence length="363" mass="41477">MLKLLFSRNYWKVVLNGQTWRDTRRAAARLHKDKRAWKPFWRALYLLLLPFSIVVTIVGICLALAGGAGFVLIWVYIGVMFVLGKLAWGGQPVKRAPSSPGILPFTTAIYGTAEPSAEVLRELREMCLVHAVFAERASSERFVQTKELPEGMEVITRRMHIDILREHGIYDRLRDNERTLLLMPQGHWPAHVINGCSMALEPLRLFRWVLRMDTYLETIGEHLEADYKLSRSIIDDPASVFVERGFVSADGLQTAIKAASHYGYRCWSECVYRGLETADNEEQTTQARDYALALHGKEGEDFLLNNVIASRAPDADVQLATTLAYRRKWVLEWIEKRWKGVEGPMEFAQLMYAPYAGREDANE</sequence>
<organism evidence="2 3">
    <name type="scientific">Granulicella cerasi</name>
    <dbReference type="NCBI Taxonomy" id="741063"/>
    <lineage>
        <taxon>Bacteria</taxon>
        <taxon>Pseudomonadati</taxon>
        <taxon>Acidobacteriota</taxon>
        <taxon>Terriglobia</taxon>
        <taxon>Terriglobales</taxon>
        <taxon>Acidobacteriaceae</taxon>
        <taxon>Granulicella</taxon>
    </lineage>
</organism>
<dbReference type="RefSeq" id="WP_263369719.1">
    <property type="nucleotide sequence ID" value="NZ_JAGSYD010000001.1"/>
</dbReference>
<proteinExistence type="predicted"/>
<keyword evidence="1" id="KW-0472">Membrane</keyword>
<name>A0ABW1ZAZ4_9BACT</name>
<protein>
    <recommendedName>
        <fullName evidence="4">DUF1266 domain-containing protein</fullName>
    </recommendedName>
</protein>
<feature type="transmembrane region" description="Helical" evidence="1">
    <location>
        <begin position="44"/>
        <end position="65"/>
    </location>
</feature>
<feature type="transmembrane region" description="Helical" evidence="1">
    <location>
        <begin position="71"/>
        <end position="88"/>
    </location>
</feature>
<dbReference type="EMBL" id="JBHSWI010000001">
    <property type="protein sequence ID" value="MFC6646018.1"/>
    <property type="molecule type" value="Genomic_DNA"/>
</dbReference>
<dbReference type="Proteomes" id="UP001596391">
    <property type="component" value="Unassembled WGS sequence"/>
</dbReference>
<comment type="caution">
    <text evidence="2">The sequence shown here is derived from an EMBL/GenBank/DDBJ whole genome shotgun (WGS) entry which is preliminary data.</text>
</comment>
<keyword evidence="3" id="KW-1185">Reference proteome</keyword>
<evidence type="ECO:0000313" key="3">
    <source>
        <dbReference type="Proteomes" id="UP001596391"/>
    </source>
</evidence>
<evidence type="ECO:0008006" key="4">
    <source>
        <dbReference type="Google" id="ProtNLM"/>
    </source>
</evidence>
<accession>A0ABW1ZAZ4</accession>